<keyword evidence="9" id="KW-0119">Carbohydrate metabolism</keyword>
<keyword evidence="3 9" id="KW-0808">Transferase</keyword>
<dbReference type="Pfam" id="PF03567">
    <property type="entry name" value="Sulfotransfer_2"/>
    <property type="match status" value="1"/>
</dbReference>
<accession>A0AAW0WRY7</accession>
<comment type="similarity">
    <text evidence="2 9">Belongs to the sulfotransferase 2 family.</text>
</comment>
<evidence type="ECO:0000256" key="6">
    <source>
        <dbReference type="ARBA" id="ARBA00023034"/>
    </source>
</evidence>
<evidence type="ECO:0000256" key="5">
    <source>
        <dbReference type="ARBA" id="ARBA00022989"/>
    </source>
</evidence>
<evidence type="ECO:0000313" key="11">
    <source>
        <dbReference type="Proteomes" id="UP001445076"/>
    </source>
</evidence>
<reference evidence="10" key="2">
    <citation type="submission" date="2024-01" db="EMBL/GenBank/DDBJ databases">
        <authorList>
            <person name="He J."/>
            <person name="Wang M."/>
            <person name="Zheng J."/>
            <person name="Liu Z."/>
        </authorList>
    </citation>
    <scope>NUCLEOTIDE SEQUENCE</scope>
    <source>
        <strain evidence="10">ZL_2023a</strain>
        <tissue evidence="10">Muscle</tissue>
    </source>
</reference>
<dbReference type="EMBL" id="JARKIK010000064">
    <property type="protein sequence ID" value="KAK8730502.1"/>
    <property type="molecule type" value="Genomic_DNA"/>
</dbReference>
<dbReference type="PANTHER" id="PTHR12137:SF63">
    <property type="entry name" value="CARBOHYDRATE SULFOTRANSFERASE"/>
    <property type="match status" value="1"/>
</dbReference>
<keyword evidence="11" id="KW-1185">Reference proteome</keyword>
<dbReference type="AlphaFoldDB" id="A0AAW0WRY7"/>
<proteinExistence type="inferred from homology"/>
<sequence>MIKCVRLQRGGRWRAVRVGVVVLLLLWAWVSFSQHAYNLPSTTLSDRFSRSPNLQVAAPPDVAMDAEAGQDHIQPHPLQETLQEPLQIKTQDNIKELKHGVAAAAFIDSNNINPRYNAKVVKDKIKELNPKPFRNKIFFQQKILDIPEAYQEEYYEYDEDADEEGKFKGRNRNVDDNNAIEEEDEAGAVKDNIALEDIGGEAFKKRKGKRKHKKPAKTKKDVENDGKILLRVNRQVKIDNNMAENHDFETGARGQAVVHNEVSAVRDLPDLEGNVEAIEKIMSDRRSRVKEVCGRYGLGPNATHKKPRIKHPPTPNHEVFYIDRPDLLAWCPIYKAASTSWLYNFLTLASLSESYVRNTKEQVSHVARRIWPPLEYEDAKQAFKVCLKFMIVRHPFERLVSAFRDKLENINIGKENGVEHFYLKFGRKIVAKYRPAGQGPPANRYSQDMDDPSLPAPSGIEPTFSEFIKYLIDTDLIYYADDHWMPYYLHCTPCLVDYEVIAKFETLDRDQNYIIHKSHLEKKIKPSWKHLTKGKKTSDMVQKYFATITKTELMKLYEKYKLDFELFDYSVDEYLDYVRQS</sequence>
<dbReference type="GO" id="GO:0016051">
    <property type="term" value="P:carbohydrate biosynthetic process"/>
    <property type="evidence" value="ECO:0007669"/>
    <property type="project" value="InterPro"/>
</dbReference>
<evidence type="ECO:0000256" key="7">
    <source>
        <dbReference type="ARBA" id="ARBA00023136"/>
    </source>
</evidence>
<name>A0AAW0WRY7_CHEQU</name>
<dbReference type="GO" id="GO:0000139">
    <property type="term" value="C:Golgi membrane"/>
    <property type="evidence" value="ECO:0007669"/>
    <property type="project" value="UniProtKB-SubCell"/>
</dbReference>
<dbReference type="EC" id="2.8.2.-" evidence="9"/>
<comment type="caution">
    <text evidence="10">The sequence shown here is derived from an EMBL/GenBank/DDBJ whole genome shotgun (WGS) entry which is preliminary data.</text>
</comment>
<keyword evidence="7" id="KW-0472">Membrane</keyword>
<dbReference type="InterPro" id="IPR005331">
    <property type="entry name" value="Sulfotransferase"/>
</dbReference>
<evidence type="ECO:0000256" key="8">
    <source>
        <dbReference type="ARBA" id="ARBA00023180"/>
    </source>
</evidence>
<organism evidence="10 11">
    <name type="scientific">Cherax quadricarinatus</name>
    <name type="common">Australian red claw crayfish</name>
    <dbReference type="NCBI Taxonomy" id="27406"/>
    <lineage>
        <taxon>Eukaryota</taxon>
        <taxon>Metazoa</taxon>
        <taxon>Ecdysozoa</taxon>
        <taxon>Arthropoda</taxon>
        <taxon>Crustacea</taxon>
        <taxon>Multicrustacea</taxon>
        <taxon>Malacostraca</taxon>
        <taxon>Eumalacostraca</taxon>
        <taxon>Eucarida</taxon>
        <taxon>Decapoda</taxon>
        <taxon>Pleocyemata</taxon>
        <taxon>Astacidea</taxon>
        <taxon>Parastacoidea</taxon>
        <taxon>Parastacidae</taxon>
        <taxon>Cherax</taxon>
    </lineage>
</organism>
<keyword evidence="9" id="KW-0735">Signal-anchor</keyword>
<evidence type="ECO:0000256" key="9">
    <source>
        <dbReference type="RuleBase" id="RU364020"/>
    </source>
</evidence>
<keyword evidence="5" id="KW-1133">Transmembrane helix</keyword>
<comment type="subcellular location">
    <subcellularLocation>
        <location evidence="1 9">Golgi apparatus membrane</location>
        <topology evidence="1 9">Single-pass type II membrane protein</topology>
    </subcellularLocation>
</comment>
<keyword evidence="8 9" id="KW-0325">Glycoprotein</keyword>
<evidence type="ECO:0000256" key="4">
    <source>
        <dbReference type="ARBA" id="ARBA00022692"/>
    </source>
</evidence>
<evidence type="ECO:0000313" key="10">
    <source>
        <dbReference type="EMBL" id="KAK8730503.1"/>
    </source>
</evidence>
<gene>
    <name evidence="10" type="ORF">OTU49_008044</name>
</gene>
<dbReference type="InterPro" id="IPR018011">
    <property type="entry name" value="Carb_sulfotrans_8-10"/>
</dbReference>
<dbReference type="EMBL" id="JARKIK010000064">
    <property type="protein sequence ID" value="KAK8730503.1"/>
    <property type="molecule type" value="Genomic_DNA"/>
</dbReference>
<evidence type="ECO:0000256" key="1">
    <source>
        <dbReference type="ARBA" id="ARBA00004323"/>
    </source>
</evidence>
<dbReference type="GO" id="GO:0008146">
    <property type="term" value="F:sulfotransferase activity"/>
    <property type="evidence" value="ECO:0007669"/>
    <property type="project" value="InterPro"/>
</dbReference>
<dbReference type="PANTHER" id="PTHR12137">
    <property type="entry name" value="CARBOHYDRATE SULFOTRANSFERASE"/>
    <property type="match status" value="1"/>
</dbReference>
<evidence type="ECO:0000256" key="2">
    <source>
        <dbReference type="ARBA" id="ARBA00006339"/>
    </source>
</evidence>
<keyword evidence="4" id="KW-0812">Transmembrane</keyword>
<keyword evidence="6 9" id="KW-0333">Golgi apparatus</keyword>
<evidence type="ECO:0000256" key="3">
    <source>
        <dbReference type="ARBA" id="ARBA00022679"/>
    </source>
</evidence>
<reference evidence="10 11" key="1">
    <citation type="journal article" date="2024" name="BMC Genomics">
        <title>Genome assembly of redclaw crayfish (Cherax quadricarinatus) provides insights into its immune adaptation and hypoxia tolerance.</title>
        <authorList>
            <person name="Liu Z."/>
            <person name="Zheng J."/>
            <person name="Li H."/>
            <person name="Fang K."/>
            <person name="Wang S."/>
            <person name="He J."/>
            <person name="Zhou D."/>
            <person name="Weng S."/>
            <person name="Chi M."/>
            <person name="Gu Z."/>
            <person name="He J."/>
            <person name="Li F."/>
            <person name="Wang M."/>
        </authorList>
    </citation>
    <scope>NUCLEOTIDE SEQUENCE [LARGE SCALE GENOMIC DNA]</scope>
    <source>
        <strain evidence="10">ZL_2023a</strain>
    </source>
</reference>
<protein>
    <recommendedName>
        <fullName evidence="9">Carbohydrate sulfotransferase</fullName>
        <ecNumber evidence="9">2.8.2.-</ecNumber>
    </recommendedName>
</protein>
<dbReference type="Proteomes" id="UP001445076">
    <property type="component" value="Unassembled WGS sequence"/>
</dbReference>